<evidence type="ECO:0000313" key="2">
    <source>
        <dbReference type="EMBL" id="CAG9809293.1"/>
    </source>
</evidence>
<name>A0A9N9WWV6_9DIPT</name>
<dbReference type="Gene3D" id="3.40.525.10">
    <property type="entry name" value="CRAL-TRIO lipid binding domain"/>
    <property type="match status" value="1"/>
</dbReference>
<dbReference type="EMBL" id="OU895879">
    <property type="protein sequence ID" value="CAG9809293.1"/>
    <property type="molecule type" value="Genomic_DNA"/>
</dbReference>
<dbReference type="InterPro" id="IPR011074">
    <property type="entry name" value="CRAL/TRIO_N_dom"/>
</dbReference>
<proteinExistence type="predicted"/>
<dbReference type="PANTHER" id="PTHR10174:SF216">
    <property type="entry name" value="CRAL-TRIO DOMAIN-CONTAINING PROTEIN-RELATED"/>
    <property type="match status" value="1"/>
</dbReference>
<dbReference type="SUPFAM" id="SSF52087">
    <property type="entry name" value="CRAL/TRIO domain"/>
    <property type="match status" value="1"/>
</dbReference>
<organism evidence="2 3">
    <name type="scientific">Chironomus riparius</name>
    <dbReference type="NCBI Taxonomy" id="315576"/>
    <lineage>
        <taxon>Eukaryota</taxon>
        <taxon>Metazoa</taxon>
        <taxon>Ecdysozoa</taxon>
        <taxon>Arthropoda</taxon>
        <taxon>Hexapoda</taxon>
        <taxon>Insecta</taxon>
        <taxon>Pterygota</taxon>
        <taxon>Neoptera</taxon>
        <taxon>Endopterygota</taxon>
        <taxon>Diptera</taxon>
        <taxon>Nematocera</taxon>
        <taxon>Chironomoidea</taxon>
        <taxon>Chironomidae</taxon>
        <taxon>Chironominae</taxon>
        <taxon>Chironomus</taxon>
    </lineage>
</organism>
<dbReference type="GO" id="GO:1902936">
    <property type="term" value="F:phosphatidylinositol bisphosphate binding"/>
    <property type="evidence" value="ECO:0007669"/>
    <property type="project" value="TreeGrafter"/>
</dbReference>
<dbReference type="SUPFAM" id="SSF46938">
    <property type="entry name" value="CRAL/TRIO N-terminal domain"/>
    <property type="match status" value="1"/>
</dbReference>
<dbReference type="PRINTS" id="PR00180">
    <property type="entry name" value="CRETINALDHBP"/>
</dbReference>
<dbReference type="PROSITE" id="PS50191">
    <property type="entry name" value="CRAL_TRIO"/>
    <property type="match status" value="1"/>
</dbReference>
<dbReference type="InterPro" id="IPR036273">
    <property type="entry name" value="CRAL/TRIO_N_dom_sf"/>
</dbReference>
<dbReference type="Gene3D" id="1.20.5.1200">
    <property type="entry name" value="Alpha-tocopherol transfer"/>
    <property type="match status" value="1"/>
</dbReference>
<dbReference type="Gene3D" id="1.10.8.20">
    <property type="entry name" value="N-terminal domain of phosphatidylinositol transfer protein sec14p"/>
    <property type="match status" value="1"/>
</dbReference>
<dbReference type="GO" id="GO:0016020">
    <property type="term" value="C:membrane"/>
    <property type="evidence" value="ECO:0007669"/>
    <property type="project" value="TreeGrafter"/>
</dbReference>
<feature type="domain" description="CRAL-TRIO" evidence="1">
    <location>
        <begin position="117"/>
        <end position="256"/>
    </location>
</feature>
<gene>
    <name evidence="2" type="ORF">CHIRRI_LOCUS12120</name>
</gene>
<evidence type="ECO:0000313" key="3">
    <source>
        <dbReference type="Proteomes" id="UP001153620"/>
    </source>
</evidence>
<reference evidence="2" key="2">
    <citation type="submission" date="2022-10" db="EMBL/GenBank/DDBJ databases">
        <authorList>
            <consortium name="ENA_rothamsted_submissions"/>
            <consortium name="culmorum"/>
            <person name="King R."/>
        </authorList>
    </citation>
    <scope>NUCLEOTIDE SEQUENCE</scope>
</reference>
<dbReference type="Pfam" id="PF00650">
    <property type="entry name" value="CRAL_TRIO"/>
    <property type="match status" value="1"/>
</dbReference>
<dbReference type="AlphaFoldDB" id="A0A9N9WWV6"/>
<sequence>MTKLRTLHNELAKVAIDEINEDPNRIESDLESLKSWLKHSPHLKTRTDDQFLLAFLRGCKYSLEKTKQKLDLFYSVRQNTPEVIRNRDPNNQYLMGMIRQGFGLPLPVLESPASPRIILVRPGIFDPSKYTIQDAMKVTTMMLDILLNEDDNFVIVGQLCILDLAGVTLQHFLQYTPSFIKKMIIITQDAAPGRLKGIHWINCPKGFDQVFNLFTSFMNEKNRSRLFVHNSSESLHKIIPQKILPTEYGGEIGSIESIIDMWEKRILSYKDYFMEEEKYGTIESKRVGPQNTSSTVFGCEGSFRQLNID</sequence>
<dbReference type="CDD" id="cd00170">
    <property type="entry name" value="SEC14"/>
    <property type="match status" value="1"/>
</dbReference>
<accession>A0A9N9WWV6</accession>
<dbReference type="Proteomes" id="UP001153620">
    <property type="component" value="Chromosome 3"/>
</dbReference>
<evidence type="ECO:0000259" key="1">
    <source>
        <dbReference type="PROSITE" id="PS50191"/>
    </source>
</evidence>
<dbReference type="SMART" id="SM01100">
    <property type="entry name" value="CRAL_TRIO_N"/>
    <property type="match status" value="1"/>
</dbReference>
<keyword evidence="3" id="KW-1185">Reference proteome</keyword>
<dbReference type="PANTHER" id="PTHR10174">
    <property type="entry name" value="ALPHA-TOCOPHEROL TRANSFER PROTEIN-RELATED"/>
    <property type="match status" value="1"/>
</dbReference>
<dbReference type="InterPro" id="IPR036865">
    <property type="entry name" value="CRAL-TRIO_dom_sf"/>
</dbReference>
<dbReference type="SMART" id="SM00516">
    <property type="entry name" value="SEC14"/>
    <property type="match status" value="1"/>
</dbReference>
<dbReference type="InterPro" id="IPR001251">
    <property type="entry name" value="CRAL-TRIO_dom"/>
</dbReference>
<protein>
    <recommendedName>
        <fullName evidence="1">CRAL-TRIO domain-containing protein</fullName>
    </recommendedName>
</protein>
<reference evidence="2" key="1">
    <citation type="submission" date="2022-01" db="EMBL/GenBank/DDBJ databases">
        <authorList>
            <person name="King R."/>
        </authorList>
    </citation>
    <scope>NUCLEOTIDE SEQUENCE</scope>
</reference>
<dbReference type="OrthoDB" id="6682367at2759"/>